<dbReference type="OMA" id="IVCERAI"/>
<evidence type="ECO:0000313" key="2">
    <source>
        <dbReference type="Proteomes" id="UP000008068"/>
    </source>
</evidence>
<dbReference type="Proteomes" id="UP000008068">
    <property type="component" value="Unassembled WGS sequence"/>
</dbReference>
<reference evidence="2" key="1">
    <citation type="submission" date="2011-07" db="EMBL/GenBank/DDBJ databases">
        <authorList>
            <consortium name="Caenorhabditis brenneri Sequencing and Analysis Consortium"/>
            <person name="Wilson R.K."/>
        </authorList>
    </citation>
    <scope>NUCLEOTIDE SEQUENCE [LARGE SCALE GENOMIC DNA]</scope>
    <source>
        <strain evidence="2">PB2801</strain>
    </source>
</reference>
<dbReference type="STRING" id="135651.G0MXE9"/>
<dbReference type="AlphaFoldDB" id="G0MXE9"/>
<gene>
    <name evidence="1" type="primary">Cbn-glb-5</name>
    <name evidence="1" type="ORF">CAEBREN_17327</name>
</gene>
<dbReference type="InterPro" id="IPR009050">
    <property type="entry name" value="Globin-like_sf"/>
</dbReference>
<sequence length="200" mass="23301">MRLVLNGGDALDDEIEQSWICLLQTIRLHMGEGIEIQRANYLTQCLIPKEMDEVRENWKKVESYGFRKAGILLCESAFENYSELLKMHNLKMTLPIEANKTSQSFVALSDQIMKALDKTIKSYTPEEGFVNLIQEIRDFVIKFLVVEVCPPLIRKSFIDGMIHMLCKILSIKHVKEDFLHVWKKVYRVMEQAMIANIVEY</sequence>
<dbReference type="InterPro" id="IPR012292">
    <property type="entry name" value="Globin/Proto"/>
</dbReference>
<dbReference type="Gene3D" id="1.10.490.10">
    <property type="entry name" value="Globins"/>
    <property type="match status" value="1"/>
</dbReference>
<dbReference type="GO" id="GO:0020037">
    <property type="term" value="F:heme binding"/>
    <property type="evidence" value="ECO:0007669"/>
    <property type="project" value="InterPro"/>
</dbReference>
<dbReference type="eggNOG" id="ENOG502SP3R">
    <property type="taxonomic scope" value="Eukaryota"/>
</dbReference>
<organism evidence="2">
    <name type="scientific">Caenorhabditis brenneri</name>
    <name type="common">Nematode worm</name>
    <dbReference type="NCBI Taxonomy" id="135651"/>
    <lineage>
        <taxon>Eukaryota</taxon>
        <taxon>Metazoa</taxon>
        <taxon>Ecdysozoa</taxon>
        <taxon>Nematoda</taxon>
        <taxon>Chromadorea</taxon>
        <taxon>Rhabditida</taxon>
        <taxon>Rhabditina</taxon>
        <taxon>Rhabditomorpha</taxon>
        <taxon>Rhabditoidea</taxon>
        <taxon>Rhabditidae</taxon>
        <taxon>Peloderinae</taxon>
        <taxon>Caenorhabditis</taxon>
    </lineage>
</organism>
<dbReference type="SUPFAM" id="SSF46458">
    <property type="entry name" value="Globin-like"/>
    <property type="match status" value="1"/>
</dbReference>
<proteinExistence type="predicted"/>
<dbReference type="InParanoid" id="G0MXE9"/>
<dbReference type="EMBL" id="GL379819">
    <property type="protein sequence ID" value="EGT47172.1"/>
    <property type="molecule type" value="Genomic_DNA"/>
</dbReference>
<name>G0MXE9_CAEBE</name>
<evidence type="ECO:0000313" key="1">
    <source>
        <dbReference type="EMBL" id="EGT47172.1"/>
    </source>
</evidence>
<keyword evidence="2" id="KW-1185">Reference proteome</keyword>
<dbReference type="FunCoup" id="G0MXE9">
    <property type="interactions" value="88"/>
</dbReference>
<accession>G0MXE9</accession>
<dbReference type="OrthoDB" id="436496at2759"/>
<protein>
    <submittedName>
        <fullName evidence="1">CBN-GLB-5 protein</fullName>
    </submittedName>
</protein>
<dbReference type="HOGENOM" id="CLU_1367309_0_0_1"/>
<dbReference type="GO" id="GO:0019825">
    <property type="term" value="F:oxygen binding"/>
    <property type="evidence" value="ECO:0007669"/>
    <property type="project" value="InterPro"/>
</dbReference>